<evidence type="ECO:0008006" key="3">
    <source>
        <dbReference type="Google" id="ProtNLM"/>
    </source>
</evidence>
<dbReference type="Gene3D" id="1.10.10.10">
    <property type="entry name" value="Winged helix-like DNA-binding domain superfamily/Winged helix DNA-binding domain"/>
    <property type="match status" value="1"/>
</dbReference>
<comment type="caution">
    <text evidence="1">The sequence shown here is derived from an EMBL/GenBank/DDBJ whole genome shotgun (WGS) entry which is preliminary data.</text>
</comment>
<evidence type="ECO:0000313" key="1">
    <source>
        <dbReference type="EMBL" id="RKX66509.1"/>
    </source>
</evidence>
<gene>
    <name evidence="1" type="ORF">DRP44_04020</name>
</gene>
<proteinExistence type="predicted"/>
<dbReference type="AlphaFoldDB" id="A0A660S8J3"/>
<organism evidence="1 2">
    <name type="scientific">candidate division TA06 bacterium</name>
    <dbReference type="NCBI Taxonomy" id="2250710"/>
    <lineage>
        <taxon>Bacteria</taxon>
        <taxon>Bacteria division TA06</taxon>
    </lineage>
</organism>
<dbReference type="InterPro" id="IPR036388">
    <property type="entry name" value="WH-like_DNA-bd_sf"/>
</dbReference>
<dbReference type="Pfam" id="PF13412">
    <property type="entry name" value="HTH_24"/>
    <property type="match status" value="1"/>
</dbReference>
<name>A0A660S8J3_UNCT6</name>
<dbReference type="PANTHER" id="PTHR30595">
    <property type="entry name" value="GLPR-RELATED TRANSCRIPTIONAL REPRESSOR"/>
    <property type="match status" value="1"/>
</dbReference>
<dbReference type="SUPFAM" id="SSF46785">
    <property type="entry name" value="Winged helix' DNA-binding domain"/>
    <property type="match status" value="1"/>
</dbReference>
<dbReference type="PANTHER" id="PTHR30595:SF6">
    <property type="entry name" value="SCHLAFEN ALBA-2 DOMAIN-CONTAINING PROTEIN"/>
    <property type="match status" value="1"/>
</dbReference>
<reference evidence="1 2" key="1">
    <citation type="submission" date="2018-06" db="EMBL/GenBank/DDBJ databases">
        <title>Extensive metabolic versatility and redundancy in microbially diverse, dynamic hydrothermal sediments.</title>
        <authorList>
            <person name="Dombrowski N."/>
            <person name="Teske A."/>
            <person name="Baker B.J."/>
        </authorList>
    </citation>
    <scope>NUCLEOTIDE SEQUENCE [LARGE SCALE GENOMIC DNA]</scope>
    <source>
        <strain evidence="1">B35_G9</strain>
    </source>
</reference>
<accession>A0A660S8J3</accession>
<dbReference type="InterPro" id="IPR036390">
    <property type="entry name" value="WH_DNA-bd_sf"/>
</dbReference>
<dbReference type="EMBL" id="QNBC01000041">
    <property type="protein sequence ID" value="RKX66509.1"/>
    <property type="molecule type" value="Genomic_DNA"/>
</dbReference>
<sequence length="191" mass="21231">MIMRDNGITKTVLAEPISALTGTHERANMKFAHTRADMESERADIESAPTGGNWNISNGKIHISSDKKGINIHKNKSFHHNLSKKTVGAESISARDSKGGEPQLIEEDIFKIVIPLVPESVQDSSEKTVEKTTQKILELIKSNPYITRKEIAQEIGNITEDGIKYHLAKLKKDGKIKRIGPDKGGYWEVCE</sequence>
<dbReference type="Proteomes" id="UP000282321">
    <property type="component" value="Unassembled WGS sequence"/>
</dbReference>
<evidence type="ECO:0000313" key="2">
    <source>
        <dbReference type="Proteomes" id="UP000282321"/>
    </source>
</evidence>
<protein>
    <recommendedName>
        <fullName evidence="3">Winged helix-turn-helix transcriptional regulator</fullName>
    </recommendedName>
</protein>